<dbReference type="Pfam" id="PF09339">
    <property type="entry name" value="HTH_IclR"/>
    <property type="match status" value="1"/>
</dbReference>
<evidence type="ECO:0000256" key="3">
    <source>
        <dbReference type="ARBA" id="ARBA00022553"/>
    </source>
</evidence>
<evidence type="ECO:0000256" key="5">
    <source>
        <dbReference type="ARBA" id="ARBA00023015"/>
    </source>
</evidence>
<dbReference type="GO" id="GO:0003677">
    <property type="term" value="F:DNA binding"/>
    <property type="evidence" value="ECO:0007669"/>
    <property type="project" value="UniProtKB-KW"/>
</dbReference>
<evidence type="ECO:0000256" key="2">
    <source>
        <dbReference type="ARBA" id="ARBA00022490"/>
    </source>
</evidence>
<evidence type="ECO:0000256" key="1">
    <source>
        <dbReference type="ARBA" id="ARBA00004496"/>
    </source>
</evidence>
<dbReference type="SUPFAM" id="SSF46785">
    <property type="entry name" value="Winged helix' DNA-binding domain"/>
    <property type="match status" value="1"/>
</dbReference>
<dbReference type="PIRSF" id="PIRSF006171">
    <property type="entry name" value="RR_citrat_malat"/>
    <property type="match status" value="1"/>
</dbReference>
<dbReference type="Gene3D" id="3.40.50.2300">
    <property type="match status" value="1"/>
</dbReference>
<keyword evidence="4 9" id="KW-0902">Two-component regulatory system</keyword>
<dbReference type="PROSITE" id="PS50110">
    <property type="entry name" value="RESPONSE_REGULATORY"/>
    <property type="match status" value="1"/>
</dbReference>
<keyword evidence="6 9" id="KW-0238">DNA-binding</keyword>
<keyword evidence="5 9" id="KW-0805">Transcription regulation</keyword>
<feature type="domain" description="Response regulatory" evidence="11">
    <location>
        <begin position="3"/>
        <end position="120"/>
    </location>
</feature>
<dbReference type="PANTHER" id="PTHR45526">
    <property type="entry name" value="TRANSCRIPTIONAL REGULATORY PROTEIN DPIA"/>
    <property type="match status" value="1"/>
</dbReference>
<dbReference type="InterPro" id="IPR011006">
    <property type="entry name" value="CheY-like_superfamily"/>
</dbReference>
<evidence type="ECO:0000256" key="4">
    <source>
        <dbReference type="ARBA" id="ARBA00023012"/>
    </source>
</evidence>
<keyword evidence="7 9" id="KW-0010">Activator</keyword>
<keyword evidence="8 9" id="KW-0804">Transcription</keyword>
<protein>
    <recommendedName>
        <fullName evidence="9">Transcriptional regulatory protein</fullName>
    </recommendedName>
</protein>
<gene>
    <name evidence="12" type="ORF">SAMN04489732_10237</name>
</gene>
<dbReference type="GO" id="GO:0005737">
    <property type="term" value="C:cytoplasm"/>
    <property type="evidence" value="ECO:0007669"/>
    <property type="project" value="UniProtKB-SubCell"/>
</dbReference>
<evidence type="ECO:0000256" key="8">
    <source>
        <dbReference type="ARBA" id="ARBA00023163"/>
    </source>
</evidence>
<evidence type="ECO:0000256" key="7">
    <source>
        <dbReference type="ARBA" id="ARBA00023159"/>
    </source>
</evidence>
<evidence type="ECO:0000256" key="9">
    <source>
        <dbReference type="PIRNR" id="PIRNR006171"/>
    </source>
</evidence>
<dbReference type="GO" id="GO:0003700">
    <property type="term" value="F:DNA-binding transcription factor activity"/>
    <property type="evidence" value="ECO:0007669"/>
    <property type="project" value="InterPro"/>
</dbReference>
<evidence type="ECO:0000256" key="10">
    <source>
        <dbReference type="PROSITE-ProRule" id="PRU00169"/>
    </source>
</evidence>
<feature type="modified residue" description="4-aspartylphosphate" evidence="10">
    <location>
        <position position="54"/>
    </location>
</feature>
<dbReference type="CDD" id="cd19925">
    <property type="entry name" value="REC_citrate_TCS"/>
    <property type="match status" value="1"/>
</dbReference>
<dbReference type="Gene3D" id="1.10.10.10">
    <property type="entry name" value="Winged helix-like DNA-binding domain superfamily/Winged helix DNA-binding domain"/>
    <property type="match status" value="1"/>
</dbReference>
<evidence type="ECO:0000256" key="6">
    <source>
        <dbReference type="ARBA" id="ARBA00023125"/>
    </source>
</evidence>
<dbReference type="InterPro" id="IPR036390">
    <property type="entry name" value="WH_DNA-bd_sf"/>
</dbReference>
<evidence type="ECO:0000259" key="11">
    <source>
        <dbReference type="PROSITE" id="PS50110"/>
    </source>
</evidence>
<evidence type="ECO:0000313" key="12">
    <source>
        <dbReference type="EMBL" id="SEO76340.1"/>
    </source>
</evidence>
<dbReference type="EMBL" id="FOEF01000002">
    <property type="protein sequence ID" value="SEO76340.1"/>
    <property type="molecule type" value="Genomic_DNA"/>
</dbReference>
<dbReference type="InterPro" id="IPR036388">
    <property type="entry name" value="WH-like_DNA-bd_sf"/>
</dbReference>
<dbReference type="AlphaFoldDB" id="A0A1H8SC80"/>
<keyword evidence="13" id="KW-1185">Reference proteome</keyword>
<reference evidence="12 13" key="1">
    <citation type="submission" date="2016-10" db="EMBL/GenBank/DDBJ databases">
        <authorList>
            <person name="de Groot N.N."/>
        </authorList>
    </citation>
    <scope>NUCLEOTIDE SEQUENCE [LARGE SCALE GENOMIC DNA]</scope>
    <source>
        <strain evidence="12 13">DSM 44993</strain>
    </source>
</reference>
<name>A0A1H8SC80_9PSEU</name>
<dbReference type="Proteomes" id="UP000198582">
    <property type="component" value="Unassembled WGS sequence"/>
</dbReference>
<dbReference type="STRING" id="394193.SAMN04489732_10237"/>
<dbReference type="PANTHER" id="PTHR45526:SF1">
    <property type="entry name" value="TRANSCRIPTIONAL REGULATORY PROTEIN DCUR-RELATED"/>
    <property type="match status" value="1"/>
</dbReference>
<dbReference type="Pfam" id="PF00072">
    <property type="entry name" value="Response_reg"/>
    <property type="match status" value="1"/>
</dbReference>
<sequence length="236" mass="25273">MIRTLVVDDDYRVAKIHAAGIDRVPGFSCVGQAHSAAEARQAVADLAPELLLLDIYLPDEDGLAILRGLNSAGGAGPDCIVITAARDLETVRTAMHLGAVYYLVKPFGFAQLRDQLDAYRRWRQQTSGSGDADQATVDALYNLLKGPAVKSPPAAALPPTMQKILEAIQDAPRPIGASALAGQLGLSRPTAQRYLTELHRRGAIRLHLEYGRAGRPVHRYAMPDPGGHAPTKATTV</sequence>
<dbReference type="InterPro" id="IPR051271">
    <property type="entry name" value="2C-system_Tx_regulators"/>
</dbReference>
<dbReference type="InterPro" id="IPR024187">
    <property type="entry name" value="Sig_transdc_resp-reg_cit/mal"/>
</dbReference>
<proteinExistence type="predicted"/>
<dbReference type="GO" id="GO:0000156">
    <property type="term" value="F:phosphorelay response regulator activity"/>
    <property type="evidence" value="ECO:0007669"/>
    <property type="project" value="TreeGrafter"/>
</dbReference>
<organism evidence="12 13">
    <name type="scientific">Amycolatopsis saalfeldensis</name>
    <dbReference type="NCBI Taxonomy" id="394193"/>
    <lineage>
        <taxon>Bacteria</taxon>
        <taxon>Bacillati</taxon>
        <taxon>Actinomycetota</taxon>
        <taxon>Actinomycetes</taxon>
        <taxon>Pseudonocardiales</taxon>
        <taxon>Pseudonocardiaceae</taxon>
        <taxon>Amycolatopsis</taxon>
    </lineage>
</organism>
<dbReference type="OrthoDB" id="7187989at2"/>
<keyword evidence="3 10" id="KW-0597">Phosphoprotein</keyword>
<dbReference type="InterPro" id="IPR001789">
    <property type="entry name" value="Sig_transdc_resp-reg_receiver"/>
</dbReference>
<dbReference type="InterPro" id="IPR005471">
    <property type="entry name" value="Tscrpt_reg_IclR_N"/>
</dbReference>
<keyword evidence="2 9" id="KW-0963">Cytoplasm</keyword>
<accession>A0A1H8SC80</accession>
<comment type="subcellular location">
    <subcellularLocation>
        <location evidence="1 9">Cytoplasm</location>
    </subcellularLocation>
</comment>
<dbReference type="SUPFAM" id="SSF52172">
    <property type="entry name" value="CheY-like"/>
    <property type="match status" value="1"/>
</dbReference>
<evidence type="ECO:0000313" key="13">
    <source>
        <dbReference type="Proteomes" id="UP000198582"/>
    </source>
</evidence>
<dbReference type="SMART" id="SM00448">
    <property type="entry name" value="REC"/>
    <property type="match status" value="1"/>
</dbReference>